<dbReference type="EMBL" id="FZQP02006377">
    <property type="protein sequence ID" value="VVD02852.1"/>
    <property type="molecule type" value="Genomic_DNA"/>
</dbReference>
<organism evidence="3 4">
    <name type="scientific">Leptidea sinapis</name>
    <dbReference type="NCBI Taxonomy" id="189913"/>
    <lineage>
        <taxon>Eukaryota</taxon>
        <taxon>Metazoa</taxon>
        <taxon>Ecdysozoa</taxon>
        <taxon>Arthropoda</taxon>
        <taxon>Hexapoda</taxon>
        <taxon>Insecta</taxon>
        <taxon>Pterygota</taxon>
        <taxon>Neoptera</taxon>
        <taxon>Endopterygota</taxon>
        <taxon>Lepidoptera</taxon>
        <taxon>Glossata</taxon>
        <taxon>Ditrysia</taxon>
        <taxon>Papilionoidea</taxon>
        <taxon>Pieridae</taxon>
        <taxon>Dismorphiinae</taxon>
        <taxon>Leptidea</taxon>
    </lineage>
</organism>
<name>A0A5E4QYX0_9NEOP</name>
<protein>
    <recommendedName>
        <fullName evidence="2">Ig-like domain-containing protein</fullName>
    </recommendedName>
</protein>
<dbReference type="InterPro" id="IPR013783">
    <property type="entry name" value="Ig-like_fold"/>
</dbReference>
<dbReference type="SMART" id="SM00408">
    <property type="entry name" value="IGc2"/>
    <property type="match status" value="2"/>
</dbReference>
<evidence type="ECO:0000259" key="2">
    <source>
        <dbReference type="PROSITE" id="PS50835"/>
    </source>
</evidence>
<evidence type="ECO:0000313" key="4">
    <source>
        <dbReference type="Proteomes" id="UP000324832"/>
    </source>
</evidence>
<feature type="domain" description="Ig-like" evidence="2">
    <location>
        <begin position="119"/>
        <end position="228"/>
    </location>
</feature>
<dbReference type="InterPro" id="IPR037448">
    <property type="entry name" value="Zig-8"/>
</dbReference>
<proteinExistence type="predicted"/>
<feature type="chain" id="PRO_5023014306" description="Ig-like domain-containing protein" evidence="1">
    <location>
        <begin position="25"/>
        <end position="381"/>
    </location>
</feature>
<dbReference type="PROSITE" id="PS50835">
    <property type="entry name" value="IG_LIKE"/>
    <property type="match status" value="2"/>
</dbReference>
<dbReference type="Pfam" id="PF13927">
    <property type="entry name" value="Ig_3"/>
    <property type="match status" value="1"/>
</dbReference>
<dbReference type="GO" id="GO:0032589">
    <property type="term" value="C:neuron projection membrane"/>
    <property type="evidence" value="ECO:0007669"/>
    <property type="project" value="TreeGrafter"/>
</dbReference>
<dbReference type="SMART" id="SM00409">
    <property type="entry name" value="IG"/>
    <property type="match status" value="2"/>
</dbReference>
<dbReference type="PANTHER" id="PTHR23279:SF45">
    <property type="entry name" value="DEFECTIVE PROBOSCIS EXTENSION RESPONSE 12, ISOFORM C"/>
    <property type="match status" value="1"/>
</dbReference>
<sequence>MVPASLATAVAALLAACPSPAGLARNYTFYLYNCSPAGCCSPARSSAPGSGRVLAEAEAVELAEGVPAWRELWHASLATSPRRPALANTSEEVAAQLAEDVPAWRELWHASLATSPRRPALANTSEEVAAQLGAAAFLHCPVRHLEERGVSAFSPAGHSTTRAHQANLSSRHTGVLGTEAGLAHHQLGSVHVLHGDGSDDWILQIKYVQERDNGTYECQVSTGSGTLSRLVHLHVAVPEAFILGADEYHVDAGSSINLVCIVEKSPEPPQFVFWFHNARMVNYDAASGVRVATSPGARTQSSLHIRAATAAHSGNYTCRAANAAPASIAVYVSQGSDKMAATLSRNSSDVGHREALWYFVVLLTCLCVITSASGTDTTGAL</sequence>
<dbReference type="InterPro" id="IPR003598">
    <property type="entry name" value="Ig_sub2"/>
</dbReference>
<dbReference type="GO" id="GO:0050808">
    <property type="term" value="P:synapse organization"/>
    <property type="evidence" value="ECO:0007669"/>
    <property type="project" value="TreeGrafter"/>
</dbReference>
<evidence type="ECO:0000256" key="1">
    <source>
        <dbReference type="SAM" id="SignalP"/>
    </source>
</evidence>
<gene>
    <name evidence="3" type="ORF">LSINAPIS_LOCUS12977</name>
</gene>
<keyword evidence="1" id="KW-0732">Signal</keyword>
<dbReference type="Gene3D" id="2.60.40.10">
    <property type="entry name" value="Immunoglobulins"/>
    <property type="match status" value="2"/>
</dbReference>
<evidence type="ECO:0000313" key="3">
    <source>
        <dbReference type="EMBL" id="VVD02852.1"/>
    </source>
</evidence>
<feature type="signal peptide" evidence="1">
    <location>
        <begin position="1"/>
        <end position="24"/>
    </location>
</feature>
<keyword evidence="4" id="KW-1185">Reference proteome</keyword>
<feature type="domain" description="Ig-like" evidence="2">
    <location>
        <begin position="238"/>
        <end position="329"/>
    </location>
</feature>
<dbReference type="AlphaFoldDB" id="A0A5E4QYX0"/>
<dbReference type="Proteomes" id="UP000324832">
    <property type="component" value="Unassembled WGS sequence"/>
</dbReference>
<reference evidence="3 4" key="1">
    <citation type="submission" date="2017-07" db="EMBL/GenBank/DDBJ databases">
        <authorList>
            <person name="Talla V."/>
            <person name="Backstrom N."/>
        </authorList>
    </citation>
    <scope>NUCLEOTIDE SEQUENCE [LARGE SCALE GENOMIC DNA]</scope>
</reference>
<dbReference type="InterPro" id="IPR007110">
    <property type="entry name" value="Ig-like_dom"/>
</dbReference>
<dbReference type="SUPFAM" id="SSF48726">
    <property type="entry name" value="Immunoglobulin"/>
    <property type="match status" value="2"/>
</dbReference>
<dbReference type="InterPro" id="IPR003599">
    <property type="entry name" value="Ig_sub"/>
</dbReference>
<accession>A0A5E4QYX0</accession>
<dbReference type="InterPro" id="IPR036179">
    <property type="entry name" value="Ig-like_dom_sf"/>
</dbReference>
<dbReference type="PANTHER" id="PTHR23279">
    <property type="entry name" value="DEFECTIVE PROBOSCIS EXTENSION RESPONSE DPR -RELATED"/>
    <property type="match status" value="1"/>
</dbReference>
<dbReference type="CDD" id="cd00096">
    <property type="entry name" value="Ig"/>
    <property type="match status" value="1"/>
</dbReference>